<name>A0A841U027_9BACL</name>
<dbReference type="AlphaFoldDB" id="A0A841U027"/>
<sequence length="552" mass="64499">MAVGNKTWWKEAVVYQVYWRSFYDTDGDGFGDLEGVIRKLDYIKELGVDIIWLNPVFESPDLDNGYDISDYEKIMPKAGSMETWERLLAEVHARGMKLIMDLVVNHTSDRHPWFLESKSSRDNPKRDWYIWRDGSPGKPPNNWRSYFSPSAWEWDESTGQYYFHSFAPEQPDLNWANEEVRQEIYRMMRFWLDKGIDGFRLDAIALLAKPREFADAERPEDIRYLTNQAGVHEYLQEMNEQVLRHYDIVTVGETAFVSPEEGLKYVGEDRGELNMLFHFEVCDEMPSWDMKRFKEIQRRWYKGLWGRGSNSQFLNNHDHTRQVTRFGNDGPYRVESAKLLATLLHTLPGIPYIYQGEEIGMTGVRFDSIEQYDDIAMRNRYAEEVAGGRDAAEVLRSLQPLSRDNSRTPMQWDDSPNAGFTAGTPWIRVNPNYKELNAERDRSRPDSIYRYYQKLIGLRKSHEVLAYGEFEELPEWMDSDRLYVYTRSSGETRWLIVLNHSDEKAALAWPSVFAGVSRALLLSNYPEGADEAGQADLLELNPHEARIYELGR</sequence>
<dbReference type="InterPro" id="IPR013780">
    <property type="entry name" value="Glyco_hydro_b"/>
</dbReference>
<dbReference type="Pfam" id="PF00128">
    <property type="entry name" value="Alpha-amylase"/>
    <property type="match status" value="1"/>
</dbReference>
<evidence type="ECO:0000256" key="3">
    <source>
        <dbReference type="ARBA" id="ARBA00023295"/>
    </source>
</evidence>
<dbReference type="SUPFAM" id="SSF51011">
    <property type="entry name" value="Glycosyl hydrolase domain"/>
    <property type="match status" value="1"/>
</dbReference>
<organism evidence="7 8">
    <name type="scientific">Cohnella xylanilytica</name>
    <dbReference type="NCBI Taxonomy" id="557555"/>
    <lineage>
        <taxon>Bacteria</taxon>
        <taxon>Bacillati</taxon>
        <taxon>Bacillota</taxon>
        <taxon>Bacilli</taxon>
        <taxon>Bacillales</taxon>
        <taxon>Paenibacillaceae</taxon>
        <taxon>Cohnella</taxon>
    </lineage>
</organism>
<keyword evidence="8" id="KW-1185">Reference proteome</keyword>
<dbReference type="RefSeq" id="WP_185137845.1">
    <property type="nucleotide sequence ID" value="NZ_JACJVR010000079.1"/>
</dbReference>
<feature type="domain" description="Glycosyl hydrolase family 13 catalytic" evidence="6">
    <location>
        <begin position="16"/>
        <end position="407"/>
    </location>
</feature>
<evidence type="ECO:0000256" key="2">
    <source>
        <dbReference type="ARBA" id="ARBA00022801"/>
    </source>
</evidence>
<dbReference type="Proteomes" id="UP000553776">
    <property type="component" value="Unassembled WGS sequence"/>
</dbReference>
<comment type="caution">
    <text evidence="7">The sequence shown here is derived from an EMBL/GenBank/DDBJ whole genome shotgun (WGS) entry which is preliminary data.</text>
</comment>
<dbReference type="FunFam" id="3.20.20.80:FF:000064">
    <property type="entry name" value="Oligo-1,6-glucosidase"/>
    <property type="match status" value="1"/>
</dbReference>
<comment type="catalytic activity">
    <reaction evidence="4">
        <text>Hydrolysis of (1-&gt;6)-alpha-D-glucosidic linkages in some oligosaccharides produced from starch and glycogen by alpha-amylase, and in isomaltose.</text>
        <dbReference type="EC" id="3.2.1.10"/>
    </reaction>
</comment>
<dbReference type="NCBIfam" id="NF008183">
    <property type="entry name" value="PRK10933.1"/>
    <property type="match status" value="1"/>
</dbReference>
<dbReference type="InterPro" id="IPR006047">
    <property type="entry name" value="GH13_cat_dom"/>
</dbReference>
<dbReference type="EC" id="3.2.1.10" evidence="5"/>
<comment type="similarity">
    <text evidence="1">Belongs to the glycosyl hydrolase 13 family.</text>
</comment>
<accession>A0A841U027</accession>
<dbReference type="GO" id="GO:0009313">
    <property type="term" value="P:oligosaccharide catabolic process"/>
    <property type="evidence" value="ECO:0007669"/>
    <property type="project" value="TreeGrafter"/>
</dbReference>
<dbReference type="EMBL" id="JACJVR010000079">
    <property type="protein sequence ID" value="MBB6693876.1"/>
    <property type="molecule type" value="Genomic_DNA"/>
</dbReference>
<dbReference type="InterPro" id="IPR017853">
    <property type="entry name" value="GH"/>
</dbReference>
<keyword evidence="3" id="KW-0326">Glycosidase</keyword>
<dbReference type="PANTHER" id="PTHR10357:SF184">
    <property type="entry name" value="OLIGO-1,6-GLUCOSIDASE 1"/>
    <property type="match status" value="1"/>
</dbReference>
<dbReference type="SUPFAM" id="SSF51445">
    <property type="entry name" value="(Trans)glycosidases"/>
    <property type="match status" value="1"/>
</dbReference>
<gene>
    <name evidence="7" type="ORF">H7B90_20975</name>
</gene>
<dbReference type="Gene3D" id="3.20.20.80">
    <property type="entry name" value="Glycosidases"/>
    <property type="match status" value="1"/>
</dbReference>
<evidence type="ECO:0000313" key="7">
    <source>
        <dbReference type="EMBL" id="MBB6693876.1"/>
    </source>
</evidence>
<keyword evidence="2" id="KW-0378">Hydrolase</keyword>
<dbReference type="GO" id="GO:0004556">
    <property type="term" value="F:alpha-amylase activity"/>
    <property type="evidence" value="ECO:0007669"/>
    <property type="project" value="TreeGrafter"/>
</dbReference>
<dbReference type="CDD" id="cd11333">
    <property type="entry name" value="AmyAc_SI_OligoGlu_DGase"/>
    <property type="match status" value="1"/>
</dbReference>
<dbReference type="InterPro" id="IPR045857">
    <property type="entry name" value="O16G_dom_2"/>
</dbReference>
<protein>
    <recommendedName>
        <fullName evidence="5">oligo-1,6-glucosidase</fullName>
        <ecNumber evidence="5">3.2.1.10</ecNumber>
    </recommendedName>
</protein>
<evidence type="ECO:0000313" key="8">
    <source>
        <dbReference type="Proteomes" id="UP000553776"/>
    </source>
</evidence>
<evidence type="ECO:0000259" key="6">
    <source>
        <dbReference type="SMART" id="SM00642"/>
    </source>
</evidence>
<dbReference type="Gene3D" id="2.60.40.1180">
    <property type="entry name" value="Golgi alpha-mannosidase II"/>
    <property type="match status" value="1"/>
</dbReference>
<dbReference type="SMART" id="SM00642">
    <property type="entry name" value="Aamy"/>
    <property type="match status" value="1"/>
</dbReference>
<reference evidence="7 8" key="1">
    <citation type="submission" date="2020-08" db="EMBL/GenBank/DDBJ databases">
        <title>Cohnella phylogeny.</title>
        <authorList>
            <person name="Dunlap C."/>
        </authorList>
    </citation>
    <scope>NUCLEOTIDE SEQUENCE [LARGE SCALE GENOMIC DNA]</scope>
    <source>
        <strain evidence="7 8">DSM 25239</strain>
    </source>
</reference>
<evidence type="ECO:0000256" key="1">
    <source>
        <dbReference type="ARBA" id="ARBA00008061"/>
    </source>
</evidence>
<evidence type="ECO:0000256" key="4">
    <source>
        <dbReference type="ARBA" id="ARBA00036217"/>
    </source>
</evidence>
<dbReference type="PANTHER" id="PTHR10357">
    <property type="entry name" value="ALPHA-AMYLASE FAMILY MEMBER"/>
    <property type="match status" value="1"/>
</dbReference>
<dbReference type="FunFam" id="3.90.400.10:FF:000002">
    <property type="entry name" value="Sucrose isomerase"/>
    <property type="match status" value="1"/>
</dbReference>
<dbReference type="Gene3D" id="3.90.400.10">
    <property type="entry name" value="Oligo-1,6-glucosidase, Domain 2"/>
    <property type="match status" value="1"/>
</dbReference>
<proteinExistence type="inferred from homology"/>
<dbReference type="GO" id="GO:0004574">
    <property type="term" value="F:oligo-1,6-glucosidase activity"/>
    <property type="evidence" value="ECO:0007669"/>
    <property type="project" value="UniProtKB-EC"/>
</dbReference>
<evidence type="ECO:0000256" key="5">
    <source>
        <dbReference type="ARBA" id="ARBA00038939"/>
    </source>
</evidence>